<comment type="caution">
    <text evidence="15">The sequence shown here is derived from an EMBL/GenBank/DDBJ whole genome shotgun (WGS) entry which is preliminary data.</text>
</comment>
<evidence type="ECO:0000256" key="10">
    <source>
        <dbReference type="ARBA" id="ARBA00023014"/>
    </source>
</evidence>
<evidence type="ECO:0000256" key="3">
    <source>
        <dbReference type="ARBA" id="ARBA00012768"/>
    </source>
</evidence>
<evidence type="ECO:0000256" key="12">
    <source>
        <dbReference type="ARBA" id="ARBA00023211"/>
    </source>
</evidence>
<dbReference type="GO" id="GO:0004527">
    <property type="term" value="F:exonuclease activity"/>
    <property type="evidence" value="ECO:0007669"/>
    <property type="project" value="UniProtKB-KW"/>
</dbReference>
<dbReference type="GO" id="GO:0051607">
    <property type="term" value="P:defense response to virus"/>
    <property type="evidence" value="ECO:0007669"/>
    <property type="project" value="UniProtKB-KW"/>
</dbReference>
<evidence type="ECO:0000256" key="6">
    <source>
        <dbReference type="ARBA" id="ARBA00022723"/>
    </source>
</evidence>
<accession>A0A1F5RF46</accession>
<evidence type="ECO:0000256" key="9">
    <source>
        <dbReference type="ARBA" id="ARBA00023004"/>
    </source>
</evidence>
<comment type="cofactor">
    <cofactor evidence="13">
        <name>iron-sulfur cluster</name>
        <dbReference type="ChEBI" id="CHEBI:30408"/>
    </cofactor>
</comment>
<evidence type="ECO:0000313" key="16">
    <source>
        <dbReference type="Proteomes" id="UP000177230"/>
    </source>
</evidence>
<dbReference type="Pfam" id="PF01930">
    <property type="entry name" value="Cas_Cas4"/>
    <property type="match status" value="1"/>
</dbReference>
<comment type="cofactor">
    <cofactor evidence="13">
        <name>Mg(2+)</name>
        <dbReference type="ChEBI" id="CHEBI:18420"/>
    </cofactor>
    <cofactor evidence="13">
        <name>Mn(2+)</name>
        <dbReference type="ChEBI" id="CHEBI:29035"/>
    </cofactor>
    <text evidence="13">Mg(2+) or Mn(2+) required for ssDNA cleavage activity.</text>
</comment>
<organism evidence="15 16">
    <name type="scientific">Candidatus Edwardsbacteria bacterium GWF2_54_11</name>
    <dbReference type="NCBI Taxonomy" id="1817851"/>
    <lineage>
        <taxon>Bacteria</taxon>
        <taxon>Candidatus Edwardsiibacteriota</taxon>
    </lineage>
</organism>
<dbReference type="GO" id="GO:0046872">
    <property type="term" value="F:metal ion binding"/>
    <property type="evidence" value="ECO:0007669"/>
    <property type="project" value="UniProtKB-KW"/>
</dbReference>
<dbReference type="NCBIfam" id="TIGR00372">
    <property type="entry name" value="cas4"/>
    <property type="match status" value="1"/>
</dbReference>
<comment type="similarity">
    <text evidence="2 13">Belongs to the CRISPR-associated exonuclease Cas4 family.</text>
</comment>
<evidence type="ECO:0000256" key="4">
    <source>
        <dbReference type="ARBA" id="ARBA00020049"/>
    </source>
</evidence>
<keyword evidence="7 13" id="KW-0378">Hydrolase</keyword>
<proteinExistence type="inferred from homology"/>
<comment type="cofactor">
    <cofactor evidence="1">
        <name>[4Fe-4S] cluster</name>
        <dbReference type="ChEBI" id="CHEBI:49883"/>
    </cofactor>
</comment>
<keyword evidence="9 13" id="KW-0408">Iron</keyword>
<keyword evidence="11 13" id="KW-0051">Antiviral defense</keyword>
<dbReference type="Gene3D" id="3.90.320.10">
    <property type="match status" value="1"/>
</dbReference>
<dbReference type="PANTHER" id="PTHR36531">
    <property type="entry name" value="CRISPR-ASSOCIATED EXONUCLEASE CAS4"/>
    <property type="match status" value="1"/>
</dbReference>
<dbReference type="InterPro" id="IPR011604">
    <property type="entry name" value="PDDEXK-like_dom_sf"/>
</dbReference>
<dbReference type="EC" id="3.1.12.1" evidence="3 13"/>
<evidence type="ECO:0000256" key="1">
    <source>
        <dbReference type="ARBA" id="ARBA00001966"/>
    </source>
</evidence>
<protein>
    <recommendedName>
        <fullName evidence="4 13">CRISPR-associated exonuclease Cas4</fullName>
        <ecNumber evidence="3 13">3.1.12.1</ecNumber>
    </recommendedName>
</protein>
<keyword evidence="10 13" id="KW-0411">Iron-sulfur</keyword>
<dbReference type="InterPro" id="IPR051827">
    <property type="entry name" value="Cas4_exonuclease"/>
</dbReference>
<sequence length="231" mass="26178">MIEEDLLPISALQHLIYCPRQCALIHIEQVWSENLFTAEGRDIHDKVHDGGTESRKNIRAATGVRLVSHKLGLTGQADMVEFHKAEEEKDSSGQTIAVKLPGVKGLWEPFPVEYKRGKPKKHQADEVQLCAQAICLEEMLKVNILAGALFYGATRRRQEMAFTKQLRELAETTARNLHELISKGITPPPEYNTGKCERCSLLEICRPQTSERQSVTRYIKRMVSEDNEKTP</sequence>
<evidence type="ECO:0000313" key="15">
    <source>
        <dbReference type="EMBL" id="OGF13107.1"/>
    </source>
</evidence>
<dbReference type="AlphaFoldDB" id="A0A1F5RF46"/>
<keyword evidence="6 13" id="KW-0479">Metal-binding</keyword>
<evidence type="ECO:0000256" key="5">
    <source>
        <dbReference type="ARBA" id="ARBA00022722"/>
    </source>
</evidence>
<dbReference type="EMBL" id="MFFM01000026">
    <property type="protein sequence ID" value="OGF13107.1"/>
    <property type="molecule type" value="Genomic_DNA"/>
</dbReference>
<dbReference type="PANTHER" id="PTHR36531:SF6">
    <property type="entry name" value="DNA REPLICATION ATP-DEPENDENT HELICASE_NUCLEASE DNA2"/>
    <property type="match status" value="1"/>
</dbReference>
<evidence type="ECO:0000256" key="11">
    <source>
        <dbReference type="ARBA" id="ARBA00023118"/>
    </source>
</evidence>
<keyword evidence="8 13" id="KW-0269">Exonuclease</keyword>
<evidence type="ECO:0000256" key="7">
    <source>
        <dbReference type="ARBA" id="ARBA00022801"/>
    </source>
</evidence>
<gene>
    <name evidence="15" type="ORF">A2024_04735</name>
</gene>
<dbReference type="InterPro" id="IPR022765">
    <property type="entry name" value="Dna2/Cas4_DUF83"/>
</dbReference>
<evidence type="ECO:0000256" key="8">
    <source>
        <dbReference type="ARBA" id="ARBA00022839"/>
    </source>
</evidence>
<name>A0A1F5RF46_9BACT</name>
<keyword evidence="12 13" id="KW-0464">Manganese</keyword>
<evidence type="ECO:0000259" key="14">
    <source>
        <dbReference type="Pfam" id="PF01930"/>
    </source>
</evidence>
<dbReference type="Proteomes" id="UP000177230">
    <property type="component" value="Unassembled WGS sequence"/>
</dbReference>
<keyword evidence="5 13" id="KW-0540">Nuclease</keyword>
<dbReference type="GO" id="GO:0051536">
    <property type="term" value="F:iron-sulfur cluster binding"/>
    <property type="evidence" value="ECO:0007669"/>
    <property type="project" value="UniProtKB-KW"/>
</dbReference>
<feature type="domain" description="DUF83" evidence="14">
    <location>
        <begin position="10"/>
        <end position="205"/>
    </location>
</feature>
<evidence type="ECO:0000256" key="13">
    <source>
        <dbReference type="RuleBase" id="RU365022"/>
    </source>
</evidence>
<reference evidence="15 16" key="1">
    <citation type="journal article" date="2016" name="Nat. Commun.">
        <title>Thousands of microbial genomes shed light on interconnected biogeochemical processes in an aquifer system.</title>
        <authorList>
            <person name="Anantharaman K."/>
            <person name="Brown C.T."/>
            <person name="Hug L.A."/>
            <person name="Sharon I."/>
            <person name="Castelle C.J."/>
            <person name="Probst A.J."/>
            <person name="Thomas B.C."/>
            <person name="Singh A."/>
            <person name="Wilkins M.J."/>
            <person name="Karaoz U."/>
            <person name="Brodie E.L."/>
            <person name="Williams K.H."/>
            <person name="Hubbard S.S."/>
            <person name="Banfield J.F."/>
        </authorList>
    </citation>
    <scope>NUCLEOTIDE SEQUENCE [LARGE SCALE GENOMIC DNA]</scope>
</reference>
<dbReference type="InterPro" id="IPR013343">
    <property type="entry name" value="CRISPR-assoc_prot_Cas4"/>
</dbReference>
<comment type="function">
    <text evidence="13">CRISPR (clustered regularly interspaced short palindromic repeat) is an adaptive immune system that provides protection against mobile genetic elements (viruses, transposable elements and conjugative plasmids). CRISPR clusters contain sequences complementary to antecedent mobile elements and target invading nucleic acids. CRISPR clusters are transcribed and processed into CRISPR RNA (crRNA).</text>
</comment>
<evidence type="ECO:0000256" key="2">
    <source>
        <dbReference type="ARBA" id="ARBA00009189"/>
    </source>
</evidence>